<evidence type="ECO:0000256" key="1">
    <source>
        <dbReference type="ARBA" id="ARBA00005051"/>
    </source>
</evidence>
<keyword evidence="9" id="KW-0289">Folate biosynthesis</keyword>
<dbReference type="Pfam" id="PF01288">
    <property type="entry name" value="HPPK"/>
    <property type="match status" value="1"/>
</dbReference>
<dbReference type="RefSeq" id="WP_089409743.1">
    <property type="nucleotide sequence ID" value="NZ_FZOU01000007.1"/>
</dbReference>
<dbReference type="GO" id="GO:0016301">
    <property type="term" value="F:kinase activity"/>
    <property type="evidence" value="ECO:0007669"/>
    <property type="project" value="UniProtKB-KW"/>
</dbReference>
<dbReference type="Proteomes" id="UP000198356">
    <property type="component" value="Unassembled WGS sequence"/>
</dbReference>
<evidence type="ECO:0000256" key="12">
    <source>
        <dbReference type="ARBA" id="ARBA00033413"/>
    </source>
</evidence>
<evidence type="ECO:0000313" key="15">
    <source>
        <dbReference type="Proteomes" id="UP000198356"/>
    </source>
</evidence>
<evidence type="ECO:0000256" key="10">
    <source>
        <dbReference type="ARBA" id="ARBA00029409"/>
    </source>
</evidence>
<evidence type="ECO:0000256" key="6">
    <source>
        <dbReference type="ARBA" id="ARBA00022741"/>
    </source>
</evidence>
<evidence type="ECO:0000256" key="3">
    <source>
        <dbReference type="ARBA" id="ARBA00013253"/>
    </source>
</evidence>
<dbReference type="InterPro" id="IPR000550">
    <property type="entry name" value="Hppk"/>
</dbReference>
<dbReference type="GO" id="GO:0003848">
    <property type="term" value="F:2-amino-4-hydroxy-6-hydroxymethyldihydropteridine diphosphokinase activity"/>
    <property type="evidence" value="ECO:0007669"/>
    <property type="project" value="UniProtKB-EC"/>
</dbReference>
<keyword evidence="7 14" id="KW-0418">Kinase</keyword>
<evidence type="ECO:0000256" key="7">
    <source>
        <dbReference type="ARBA" id="ARBA00022777"/>
    </source>
</evidence>
<dbReference type="PANTHER" id="PTHR43071:SF1">
    <property type="entry name" value="2-AMINO-4-HYDROXY-6-HYDROXYMETHYLDIHYDROPTERIDINE PYROPHOSPHOKINASE"/>
    <property type="match status" value="1"/>
</dbReference>
<dbReference type="EMBL" id="FZOU01000007">
    <property type="protein sequence ID" value="SNT31390.1"/>
    <property type="molecule type" value="Genomic_DNA"/>
</dbReference>
<evidence type="ECO:0000256" key="2">
    <source>
        <dbReference type="ARBA" id="ARBA00005810"/>
    </source>
</evidence>
<evidence type="ECO:0000259" key="13">
    <source>
        <dbReference type="Pfam" id="PF01288"/>
    </source>
</evidence>
<evidence type="ECO:0000256" key="11">
    <source>
        <dbReference type="ARBA" id="ARBA00029766"/>
    </source>
</evidence>
<evidence type="ECO:0000256" key="4">
    <source>
        <dbReference type="ARBA" id="ARBA00016218"/>
    </source>
</evidence>
<evidence type="ECO:0000256" key="5">
    <source>
        <dbReference type="ARBA" id="ARBA00022679"/>
    </source>
</evidence>
<dbReference type="PANTHER" id="PTHR43071">
    <property type="entry name" value="2-AMINO-4-HYDROXY-6-HYDROXYMETHYLDIHYDROPTERIDINE PYROPHOSPHOKINASE"/>
    <property type="match status" value="1"/>
</dbReference>
<evidence type="ECO:0000256" key="8">
    <source>
        <dbReference type="ARBA" id="ARBA00022840"/>
    </source>
</evidence>
<dbReference type="NCBIfam" id="TIGR01498">
    <property type="entry name" value="folK"/>
    <property type="match status" value="1"/>
</dbReference>
<reference evidence="14 15" key="1">
    <citation type="submission" date="2017-06" db="EMBL/GenBank/DDBJ databases">
        <authorList>
            <person name="Kim H.J."/>
            <person name="Triplett B.A."/>
        </authorList>
    </citation>
    <scope>NUCLEOTIDE SEQUENCE [LARGE SCALE GENOMIC DNA]</scope>
    <source>
        <strain evidence="14 15">DSM 18704</strain>
    </source>
</reference>
<dbReference type="SUPFAM" id="SSF55083">
    <property type="entry name" value="6-hydroxymethyl-7,8-dihydropterin pyrophosphokinase, HPPK"/>
    <property type="match status" value="1"/>
</dbReference>
<feature type="domain" description="7,8-dihydro-6-hydroxymethylpterin-pyrophosphokinase" evidence="13">
    <location>
        <begin position="5"/>
        <end position="136"/>
    </location>
</feature>
<dbReference type="CDD" id="cd00483">
    <property type="entry name" value="HPPK"/>
    <property type="match status" value="1"/>
</dbReference>
<dbReference type="InterPro" id="IPR035907">
    <property type="entry name" value="Hppk_sf"/>
</dbReference>
<organism evidence="14 15">
    <name type="scientific">Granulicella rosea</name>
    <dbReference type="NCBI Taxonomy" id="474952"/>
    <lineage>
        <taxon>Bacteria</taxon>
        <taxon>Pseudomonadati</taxon>
        <taxon>Acidobacteriota</taxon>
        <taxon>Terriglobia</taxon>
        <taxon>Terriglobales</taxon>
        <taxon>Acidobacteriaceae</taxon>
        <taxon>Granulicella</taxon>
    </lineage>
</organism>
<dbReference type="EC" id="2.7.6.3" evidence="3"/>
<keyword evidence="8" id="KW-0067">ATP-binding</keyword>
<dbReference type="OrthoDB" id="9808041at2"/>
<dbReference type="AlphaFoldDB" id="A0A239LM68"/>
<keyword evidence="6" id="KW-0547">Nucleotide-binding</keyword>
<sequence length="158" mass="17108">MRSGIALGSNLPSAFGDRAANLREALRRLGALGEVVAVSSFYDTDPVGYLDQPQFLNAAALLDSDLQPLALLRALLEIEREMGRRRELVPAKGPRIIDLDLLFADDVVMETSELTLPHPAMAERAFVLAPLAEIAPEWVHPGTRHTVAAMVTALTIQG</sequence>
<name>A0A239LM68_9BACT</name>
<dbReference type="GO" id="GO:0005524">
    <property type="term" value="F:ATP binding"/>
    <property type="evidence" value="ECO:0007669"/>
    <property type="project" value="UniProtKB-KW"/>
</dbReference>
<evidence type="ECO:0000313" key="14">
    <source>
        <dbReference type="EMBL" id="SNT31390.1"/>
    </source>
</evidence>
<protein>
    <recommendedName>
        <fullName evidence="4">2-amino-4-hydroxy-6-hydroxymethyldihydropteridine pyrophosphokinase</fullName>
        <ecNumber evidence="3">2.7.6.3</ecNumber>
    </recommendedName>
    <alternativeName>
        <fullName evidence="11">6-hydroxymethyl-7,8-dihydropterin pyrophosphokinase</fullName>
    </alternativeName>
    <alternativeName>
        <fullName evidence="12">7,8-dihydro-6-hydroxymethylpterin-pyrophosphokinase</fullName>
    </alternativeName>
</protein>
<evidence type="ECO:0000256" key="9">
    <source>
        <dbReference type="ARBA" id="ARBA00022909"/>
    </source>
</evidence>
<accession>A0A239LM68</accession>
<dbReference type="GO" id="GO:0046654">
    <property type="term" value="P:tetrahydrofolate biosynthetic process"/>
    <property type="evidence" value="ECO:0007669"/>
    <property type="project" value="UniProtKB-UniPathway"/>
</dbReference>
<proteinExistence type="inferred from homology"/>
<keyword evidence="5" id="KW-0808">Transferase</keyword>
<comment type="pathway">
    <text evidence="1">Cofactor biosynthesis; tetrahydrofolate biosynthesis; 2-amino-4-hydroxy-6-hydroxymethyl-7,8-dihydropteridine diphosphate from 7,8-dihydroneopterin triphosphate: step 4/4.</text>
</comment>
<keyword evidence="15" id="KW-1185">Reference proteome</keyword>
<dbReference type="GO" id="GO:0046656">
    <property type="term" value="P:folic acid biosynthetic process"/>
    <property type="evidence" value="ECO:0007669"/>
    <property type="project" value="UniProtKB-KW"/>
</dbReference>
<gene>
    <name evidence="14" type="ORF">SAMN05421770_107126</name>
</gene>
<comment type="function">
    <text evidence="10">Catalyzes the transfer of pyrophosphate from adenosine triphosphate (ATP) to 6-hydroxymethyl-7,8-dihydropterin, an enzymatic step in folate biosynthesis pathway.</text>
</comment>
<dbReference type="UniPathway" id="UPA00077">
    <property type="reaction ID" value="UER00155"/>
</dbReference>
<dbReference type="Gene3D" id="3.30.70.560">
    <property type="entry name" value="7,8-Dihydro-6-hydroxymethylpterin-pyrophosphokinase HPPK"/>
    <property type="match status" value="1"/>
</dbReference>
<comment type="similarity">
    <text evidence="2">Belongs to the HPPK family.</text>
</comment>